<keyword evidence="3" id="KW-0378">Hydrolase</keyword>
<sequence>MRAFMEAARQIQGPESVEVSLEMVTGVMPSMTDAERRLAHMDASRVDVQVISVNPMQYHSWAPLALAREVVEATHEGITEHRAQCPERLTGLGVIPLQHPELTVWALEDAVLKHGFAGAELPTHAHGVDFSDERLTPLWKRAEELEALLFVHPMGTTVGERLGKWNLHNTVGQPFEHAIALSHLIFGGVLDRHPKLRLLFPHGGGYLPGYLGRSDHAWTVRPDARGCRKTPSAYLQDVYFDSLVHTADPLHTLIRAAGSSRVLLGTDFPFDMGQPHPVDWLGSTGLAPEAREEILEKNAESLGLVPGAQRKGQS</sequence>
<dbReference type="PANTHER" id="PTHR21240:SF28">
    <property type="entry name" value="ISO-OROTATE DECARBOXYLASE (EUROFUNG)"/>
    <property type="match status" value="1"/>
</dbReference>
<reference evidence="3" key="1">
    <citation type="submission" date="2019-08" db="EMBL/GenBank/DDBJ databases">
        <title>Complete genome sequence of a mangrove-derived Streptomyces xiamenensis.</title>
        <authorList>
            <person name="Xu J."/>
        </authorList>
    </citation>
    <scope>NUCLEOTIDE SEQUENCE</scope>
    <source>
        <strain evidence="3">318</strain>
    </source>
</reference>
<dbReference type="GO" id="GO:0005737">
    <property type="term" value="C:cytoplasm"/>
    <property type="evidence" value="ECO:0007669"/>
    <property type="project" value="TreeGrafter"/>
</dbReference>
<dbReference type="GO" id="GO:0016831">
    <property type="term" value="F:carboxy-lyase activity"/>
    <property type="evidence" value="ECO:0007669"/>
    <property type="project" value="InterPro"/>
</dbReference>
<evidence type="ECO:0000259" key="2">
    <source>
        <dbReference type="Pfam" id="PF04909"/>
    </source>
</evidence>
<dbReference type="KEGG" id="sxi:SXIM_54500"/>
<dbReference type="SUPFAM" id="SSF51556">
    <property type="entry name" value="Metallo-dependent hydrolases"/>
    <property type="match status" value="1"/>
</dbReference>
<accession>A0A0F7G1V7</accession>
<evidence type="ECO:0000256" key="1">
    <source>
        <dbReference type="ARBA" id="ARBA00023239"/>
    </source>
</evidence>
<dbReference type="InterPro" id="IPR006680">
    <property type="entry name" value="Amidohydro-rel"/>
</dbReference>
<evidence type="ECO:0000313" key="4">
    <source>
        <dbReference type="Proteomes" id="UP000034034"/>
    </source>
</evidence>
<feature type="domain" description="Amidohydrolase-related" evidence="2">
    <location>
        <begin position="32"/>
        <end position="301"/>
    </location>
</feature>
<dbReference type="PANTHER" id="PTHR21240">
    <property type="entry name" value="2-AMINO-3-CARBOXYLMUCONATE-6-SEMIALDEHYDE DECARBOXYLASE"/>
    <property type="match status" value="1"/>
</dbReference>
<dbReference type="STRING" id="408015.SXIM_54500"/>
<proteinExistence type="predicted"/>
<gene>
    <name evidence="3" type="ORF">SXIM_54500</name>
</gene>
<dbReference type="HOGENOM" id="CLU_039329_1_2_11"/>
<organism evidence="3 4">
    <name type="scientific">Streptomyces xiamenensis</name>
    <dbReference type="NCBI Taxonomy" id="408015"/>
    <lineage>
        <taxon>Bacteria</taxon>
        <taxon>Bacillati</taxon>
        <taxon>Actinomycetota</taxon>
        <taxon>Actinomycetes</taxon>
        <taxon>Kitasatosporales</taxon>
        <taxon>Streptomycetaceae</taxon>
        <taxon>Streptomyces</taxon>
    </lineage>
</organism>
<dbReference type="InterPro" id="IPR032465">
    <property type="entry name" value="ACMSD"/>
</dbReference>
<dbReference type="PATRIC" id="fig|408015.6.peg.5518"/>
<protein>
    <submittedName>
        <fullName evidence="3">Tim-barrel fold metal-dependent hydrolase</fullName>
    </submittedName>
</protein>
<name>A0A0F7G1V7_9ACTN</name>
<dbReference type="GO" id="GO:0016787">
    <property type="term" value="F:hydrolase activity"/>
    <property type="evidence" value="ECO:0007669"/>
    <property type="project" value="UniProtKB-KW"/>
</dbReference>
<dbReference type="AlphaFoldDB" id="A0A0F7G1V7"/>
<dbReference type="GO" id="GO:0019748">
    <property type="term" value="P:secondary metabolic process"/>
    <property type="evidence" value="ECO:0007669"/>
    <property type="project" value="TreeGrafter"/>
</dbReference>
<dbReference type="EMBL" id="CP009922">
    <property type="protein sequence ID" value="AKG46834.1"/>
    <property type="molecule type" value="Genomic_DNA"/>
</dbReference>
<evidence type="ECO:0000313" key="3">
    <source>
        <dbReference type="EMBL" id="AKG46834.1"/>
    </source>
</evidence>
<dbReference type="Gene3D" id="3.20.20.140">
    <property type="entry name" value="Metal-dependent hydrolases"/>
    <property type="match status" value="1"/>
</dbReference>
<dbReference type="InterPro" id="IPR032466">
    <property type="entry name" value="Metal_Hydrolase"/>
</dbReference>
<keyword evidence="4" id="KW-1185">Reference proteome</keyword>
<dbReference type="Pfam" id="PF04909">
    <property type="entry name" value="Amidohydro_2"/>
    <property type="match status" value="1"/>
</dbReference>
<dbReference type="Proteomes" id="UP000034034">
    <property type="component" value="Chromosome"/>
</dbReference>
<keyword evidence="1" id="KW-0456">Lyase</keyword>